<feature type="domain" description="Phosphoadenosine phosphosulphate reductase" evidence="1">
    <location>
        <begin position="48"/>
        <end position="228"/>
    </location>
</feature>
<sequence length="512" mass="58236">MSPTEANGLLYASHEQLIDELIISGQPISALVEQIQEIYLSDDRPWIIGFSGGKDSTTVLSLIYSALQRLPSKSRRKHIYVVSSDTLVETPVVVDMINHTIQLINTQSKKEKLPISAHAVYPDPDQTFWVNLLGRGYPAPKQQFRWCTERMKIDPVSSFIKSKVQEFGEVIVALGSRSQESASRAQVIARHSIADSALSRHTSLPNAYTYMPIVSWSADDVWEYLMSGPCPWGGTNRQLLELYKGSNQGECPLVIDKSTPSCGNSRFGCWTCTVVTEDKALHSLIENGEEWMAPLLKFRNDLYESTRPENKNEYRNYKRRTGRVTYVSADRIDDSGDSESKHIPGPYWLEVRRKWVSQLLAIEKDLRSQGHNIELIREEELQAIRQHWLRDPNEPDWKDTLPAIVAEIYPDSKIEWIDNDAGMFTEHDTELMASVASKHDISPEMIMKLLEVELSVSGLGRRKGVHQRLLSVLKQDWGSLEEIKEKHQKTKPDGYWKSEIQKLTASLNLGSN</sequence>
<dbReference type="PANTHER" id="PTHR43196">
    <property type="entry name" value="SULFATE ADENYLYLTRANSFERASE SUBUNIT 2"/>
    <property type="match status" value="1"/>
</dbReference>
<protein>
    <submittedName>
        <fullName evidence="2">DNA sulfur modification protein DndC</fullName>
    </submittedName>
</protein>
<gene>
    <name evidence="2" type="ORF">FHR99_001662</name>
</gene>
<dbReference type="InterPro" id="IPR050128">
    <property type="entry name" value="Sulfate_adenylyltrnsfr_sub2"/>
</dbReference>
<dbReference type="GO" id="GO:0003824">
    <property type="term" value="F:catalytic activity"/>
    <property type="evidence" value="ECO:0007669"/>
    <property type="project" value="InterPro"/>
</dbReference>
<dbReference type="Pfam" id="PF01507">
    <property type="entry name" value="PAPS_reduct"/>
    <property type="match status" value="1"/>
</dbReference>
<dbReference type="Gene3D" id="3.40.50.620">
    <property type="entry name" value="HUPs"/>
    <property type="match status" value="1"/>
</dbReference>
<organism evidence="2 3">
    <name type="scientific">Litorivivens lipolytica</name>
    <dbReference type="NCBI Taxonomy" id="1524264"/>
    <lineage>
        <taxon>Bacteria</taxon>
        <taxon>Pseudomonadati</taxon>
        <taxon>Pseudomonadota</taxon>
        <taxon>Gammaproteobacteria</taxon>
        <taxon>Litorivivens</taxon>
    </lineage>
</organism>
<dbReference type="InterPro" id="IPR014729">
    <property type="entry name" value="Rossmann-like_a/b/a_fold"/>
</dbReference>
<dbReference type="RefSeq" id="WP_183410048.1">
    <property type="nucleotide sequence ID" value="NZ_JACHWY010000001.1"/>
</dbReference>
<evidence type="ECO:0000313" key="2">
    <source>
        <dbReference type="EMBL" id="MBB3047426.1"/>
    </source>
</evidence>
<dbReference type="NCBIfam" id="NF005316">
    <property type="entry name" value="PRK06850.1"/>
    <property type="match status" value="1"/>
</dbReference>
<reference evidence="2 3" key="1">
    <citation type="submission" date="2020-08" db="EMBL/GenBank/DDBJ databases">
        <title>Genomic Encyclopedia of Type Strains, Phase III (KMG-III): the genomes of soil and plant-associated and newly described type strains.</title>
        <authorList>
            <person name="Whitman W."/>
        </authorList>
    </citation>
    <scope>NUCLEOTIDE SEQUENCE [LARGE SCALE GENOMIC DNA]</scope>
    <source>
        <strain evidence="2 3">CECT 8654</strain>
    </source>
</reference>
<evidence type="ECO:0000259" key="1">
    <source>
        <dbReference type="Pfam" id="PF01507"/>
    </source>
</evidence>
<comment type="caution">
    <text evidence="2">The sequence shown here is derived from an EMBL/GenBank/DDBJ whole genome shotgun (WGS) entry which is preliminary data.</text>
</comment>
<dbReference type="AlphaFoldDB" id="A0A7W4W4Q1"/>
<dbReference type="SUPFAM" id="SSF52402">
    <property type="entry name" value="Adenine nucleotide alpha hydrolases-like"/>
    <property type="match status" value="1"/>
</dbReference>
<dbReference type="InterPro" id="IPR017598">
    <property type="entry name" value="SulphurTrfase_DndC"/>
</dbReference>
<keyword evidence="3" id="KW-1185">Reference proteome</keyword>
<name>A0A7W4W4Q1_9GAMM</name>
<proteinExistence type="predicted"/>
<evidence type="ECO:0000313" key="3">
    <source>
        <dbReference type="Proteomes" id="UP000537130"/>
    </source>
</evidence>
<dbReference type="NCBIfam" id="TIGR03183">
    <property type="entry name" value="DNA_S_dndC"/>
    <property type="match status" value="1"/>
</dbReference>
<dbReference type="EMBL" id="JACHWY010000001">
    <property type="protein sequence ID" value="MBB3047426.1"/>
    <property type="molecule type" value="Genomic_DNA"/>
</dbReference>
<accession>A0A7W4W4Q1</accession>
<dbReference type="Proteomes" id="UP000537130">
    <property type="component" value="Unassembled WGS sequence"/>
</dbReference>
<dbReference type="InterPro" id="IPR002500">
    <property type="entry name" value="PAPS_reduct_dom"/>
</dbReference>
<dbReference type="PANTHER" id="PTHR43196:SF2">
    <property type="entry name" value="PHOSPHOADENOSINE PHOSPHOSULFATE REDUCTASE"/>
    <property type="match status" value="1"/>
</dbReference>